<dbReference type="Pfam" id="PF20719">
    <property type="entry name" value="Med16_C"/>
    <property type="match status" value="1"/>
</dbReference>
<evidence type="ECO:0000256" key="2">
    <source>
        <dbReference type="ARBA" id="ARBA00006543"/>
    </source>
</evidence>
<name>A0A8H7A6B2_9EURO</name>
<evidence type="ECO:0000313" key="12">
    <source>
        <dbReference type="EMBL" id="KAF7503358.1"/>
    </source>
</evidence>
<evidence type="ECO:0000256" key="1">
    <source>
        <dbReference type="ARBA" id="ARBA00004123"/>
    </source>
</evidence>
<keyword evidence="5 9" id="KW-0010">Activator</keyword>
<dbReference type="EMBL" id="JAACFV010000182">
    <property type="protein sequence ID" value="KAF7503358.1"/>
    <property type="molecule type" value="Genomic_DNA"/>
</dbReference>
<evidence type="ECO:0000313" key="13">
    <source>
        <dbReference type="Proteomes" id="UP000606974"/>
    </source>
</evidence>
<dbReference type="PANTHER" id="PTHR13224">
    <property type="entry name" value="THYROID HORMONE RECEPTOR-ASSOCIATED PROTEIN-RELATED"/>
    <property type="match status" value="1"/>
</dbReference>
<evidence type="ECO:0000256" key="9">
    <source>
        <dbReference type="RuleBase" id="RU364149"/>
    </source>
</evidence>
<keyword evidence="13" id="KW-1185">Reference proteome</keyword>
<keyword evidence="4 9" id="KW-0805">Transcription regulation</keyword>
<evidence type="ECO:0000259" key="10">
    <source>
        <dbReference type="Pfam" id="PF11635"/>
    </source>
</evidence>
<dbReference type="GO" id="GO:0016592">
    <property type="term" value="C:mediator complex"/>
    <property type="evidence" value="ECO:0007669"/>
    <property type="project" value="InterPro"/>
</dbReference>
<accession>A0A8H7A6B2</accession>
<comment type="caution">
    <text evidence="12">The sequence shown here is derived from an EMBL/GenBank/DDBJ whole genome shotgun (WGS) entry which is preliminary data.</text>
</comment>
<evidence type="ECO:0000256" key="3">
    <source>
        <dbReference type="ARBA" id="ARBA00019614"/>
    </source>
</evidence>
<reference evidence="12" key="1">
    <citation type="submission" date="2020-02" db="EMBL/GenBank/DDBJ databases">
        <authorList>
            <person name="Palmer J.M."/>
        </authorList>
    </citation>
    <scope>NUCLEOTIDE SEQUENCE</scope>
    <source>
        <strain evidence="12">EPUS1.4</strain>
        <tissue evidence="12">Thallus</tissue>
    </source>
</reference>
<evidence type="ECO:0000256" key="5">
    <source>
        <dbReference type="ARBA" id="ARBA00023159"/>
    </source>
</evidence>
<evidence type="ECO:0000259" key="11">
    <source>
        <dbReference type="Pfam" id="PF20719"/>
    </source>
</evidence>
<comment type="subunit">
    <text evidence="9">Component of the Mediator complex.</text>
</comment>
<comment type="subcellular location">
    <subcellularLocation>
        <location evidence="1 9">Nucleus</location>
    </subcellularLocation>
</comment>
<keyword evidence="6 9" id="KW-0804">Transcription</keyword>
<dbReference type="Pfam" id="PF11635">
    <property type="entry name" value="Med16_N"/>
    <property type="match status" value="1"/>
</dbReference>
<dbReference type="InterPro" id="IPR021665">
    <property type="entry name" value="Mediator_Med16_N"/>
</dbReference>
<gene>
    <name evidence="9" type="primary">MED16</name>
    <name evidence="12" type="ORF">GJ744_003922</name>
</gene>
<proteinExistence type="inferred from homology"/>
<keyword evidence="7 9" id="KW-0539">Nucleus</keyword>
<dbReference type="OrthoDB" id="4139168at2759"/>
<dbReference type="InterPro" id="IPR048338">
    <property type="entry name" value="Mediator_Med16"/>
</dbReference>
<sequence length="894" mass="99343">MNGEHVEVDDLFGDGGTLGETVTLNLPLQSLPVDGLAQYVDDLHRASTEQTRLAWSRLGCLASLAPDGRSVNLAHLHFSGSEPKWKLSKERSIDLSANGDDQHPILQLEWSQSGVDLSLVDAAGRVTVINIISVALNETAVVRPATLDREDELNQALAMYWLNVDRPYPTFMHASKDQGKWKYMAAKRRPMGPFWPRGFVVVTRKGTLLFHYQRPDGRWAVASAGLRSLTSTGSLLSHAAVAPTQDNKLLVAAQNTHRQLLVYVATIDLPDPRQDPQMNAGLTISIENVRASVPYSIPNDSNAQHSDSMLFDASSEFLSHLEIVPTSDIEKAPQLPPTIMAFYTPVVTPLGMANDGQLGMTTVRRWHVVSTEHKLHSGFDTMQSKTNDTTLSRRTDLQRIEDVHINQIISTVQKVDRGEHLALGGADGPLVLYDPNSLAPLYMANDSAEVTSMAQTGFVFPPYSRGLNLAASPNACIVASLSNNGKMQVTHVEHPSGLTYDSTDSATVEAAIAAIILSSARSFYSQVSLNDIMLLVTQHLDPIHYPQLIQSTFKDLFGDKDFIPGPELGNTKKPVVARVLSLVASLGHNPSTDQRSQASMLSWLSLNVRSCALTFMGILQSVSQSGGVEWKDPEVCELACNNIRWTLDLCKFIVDDLFEMADDNISPHNSEKEPHPSADSQTITKLLLVSIWPRSFLNMIARILRGIVRATQDPKTTLAPEAAAAFQRMAELIEASPLKMESLEQLLSGVEKMVHQFYQLRGMTDRDKAETERFLLSHGQIPEVLQDVMPRILQDVLPTTRTKMDRLSLYMEDYSWLGIREDTKTKAFKRDFVVDVHRKRILRRKGLDRFRKCVRCGSVSADLVRMRHWPQFLQTQVLRCVCEDVFAVVGLEDT</sequence>
<feature type="domain" description="Mediator complex subunit Med16 N-terminal" evidence="10">
    <location>
        <begin position="150"/>
        <end position="462"/>
    </location>
</feature>
<evidence type="ECO:0000256" key="8">
    <source>
        <dbReference type="ARBA" id="ARBA00032015"/>
    </source>
</evidence>
<evidence type="ECO:0000256" key="7">
    <source>
        <dbReference type="ARBA" id="ARBA00023242"/>
    </source>
</evidence>
<comment type="similarity">
    <text evidence="2 9">Belongs to the Mediator complex subunit 16 family.</text>
</comment>
<comment type="function">
    <text evidence="9">Component of the Mediator complex, a coactivator involved in the regulated transcription of nearly all RNA polymerase II-dependent genes. Mediator functions as a bridge to convey information from gene-specific regulatory proteins to the basal RNA polymerase II transcription machinery. Mediator is recruited to promoters by direct interactions with regulatory proteins and serves as a scaffold for the assembly of a functional preinitiation complex with RNA polymerase II and the general transcription factors.</text>
</comment>
<organism evidence="12 13">
    <name type="scientific">Endocarpon pusillum</name>
    <dbReference type="NCBI Taxonomy" id="364733"/>
    <lineage>
        <taxon>Eukaryota</taxon>
        <taxon>Fungi</taxon>
        <taxon>Dikarya</taxon>
        <taxon>Ascomycota</taxon>
        <taxon>Pezizomycotina</taxon>
        <taxon>Eurotiomycetes</taxon>
        <taxon>Chaetothyriomycetidae</taxon>
        <taxon>Verrucariales</taxon>
        <taxon>Verrucariaceae</taxon>
        <taxon>Endocarpon</taxon>
    </lineage>
</organism>
<dbReference type="GO" id="GO:0045893">
    <property type="term" value="P:positive regulation of DNA-templated transcription"/>
    <property type="evidence" value="ECO:0007669"/>
    <property type="project" value="TreeGrafter"/>
</dbReference>
<evidence type="ECO:0000256" key="6">
    <source>
        <dbReference type="ARBA" id="ARBA00023163"/>
    </source>
</evidence>
<protein>
    <recommendedName>
        <fullName evidence="3 9">Mediator of RNA polymerase II transcription subunit 16</fullName>
    </recommendedName>
    <alternativeName>
        <fullName evidence="8 9">Mediator complex subunit 16</fullName>
    </alternativeName>
</protein>
<feature type="domain" description="Mediator complex subunit 16 C-terminal" evidence="11">
    <location>
        <begin position="798"/>
        <end position="884"/>
    </location>
</feature>
<dbReference type="PANTHER" id="PTHR13224:SF6">
    <property type="entry name" value="MEDIATOR OF RNA POLYMERASE II TRANSCRIPTION SUBUNIT 16"/>
    <property type="match status" value="1"/>
</dbReference>
<evidence type="ECO:0000256" key="4">
    <source>
        <dbReference type="ARBA" id="ARBA00023015"/>
    </source>
</evidence>
<dbReference type="AlphaFoldDB" id="A0A8H7A6B2"/>
<dbReference type="Proteomes" id="UP000606974">
    <property type="component" value="Unassembled WGS sequence"/>
</dbReference>
<dbReference type="InterPro" id="IPR048339">
    <property type="entry name" value="Mediator_Med16_C"/>
</dbReference>